<feature type="transmembrane region" description="Helical" evidence="7">
    <location>
        <begin position="284"/>
        <end position="308"/>
    </location>
</feature>
<feature type="transmembrane region" description="Helical" evidence="7">
    <location>
        <begin position="106"/>
        <end position="130"/>
    </location>
</feature>
<gene>
    <name evidence="9" type="ORF">JOE42_002838</name>
</gene>
<dbReference type="Proteomes" id="UP000703038">
    <property type="component" value="Unassembled WGS sequence"/>
</dbReference>
<feature type="transmembrane region" description="Helical" evidence="7">
    <location>
        <begin position="35"/>
        <end position="59"/>
    </location>
</feature>
<dbReference type="PANTHER" id="PTHR23505">
    <property type="entry name" value="SPINSTER"/>
    <property type="match status" value="1"/>
</dbReference>
<feature type="transmembrane region" description="Helical" evidence="7">
    <location>
        <begin position="416"/>
        <end position="436"/>
    </location>
</feature>
<comment type="caution">
    <text evidence="9">The sequence shown here is derived from an EMBL/GenBank/DDBJ whole genome shotgun (WGS) entry which is preliminary data.</text>
</comment>
<evidence type="ECO:0000256" key="3">
    <source>
        <dbReference type="ARBA" id="ARBA00022692"/>
    </source>
</evidence>
<evidence type="ECO:0000313" key="9">
    <source>
        <dbReference type="EMBL" id="MBM7416105.1"/>
    </source>
</evidence>
<feature type="domain" description="Major facilitator superfamily (MFS) profile" evidence="8">
    <location>
        <begin position="37"/>
        <end position="437"/>
    </location>
</feature>
<keyword evidence="4 7" id="KW-1133">Transmembrane helix</keyword>
<comment type="subcellular location">
    <subcellularLocation>
        <location evidence="1">Cell membrane</location>
        <topology evidence="1">Multi-pass membrane protein</topology>
    </subcellularLocation>
</comment>
<feature type="transmembrane region" description="Helical" evidence="7">
    <location>
        <begin position="71"/>
        <end position="94"/>
    </location>
</feature>
<evidence type="ECO:0000256" key="5">
    <source>
        <dbReference type="ARBA" id="ARBA00023136"/>
    </source>
</evidence>
<feature type="transmembrane region" description="Helical" evidence="7">
    <location>
        <begin position="383"/>
        <end position="404"/>
    </location>
</feature>
<dbReference type="PROSITE" id="PS50850">
    <property type="entry name" value="MFS"/>
    <property type="match status" value="1"/>
</dbReference>
<dbReference type="InterPro" id="IPR036259">
    <property type="entry name" value="MFS_trans_sf"/>
</dbReference>
<dbReference type="SUPFAM" id="SSF103473">
    <property type="entry name" value="MFS general substrate transporter"/>
    <property type="match status" value="1"/>
</dbReference>
<feature type="compositionally biased region" description="Basic and acidic residues" evidence="6">
    <location>
        <begin position="1"/>
        <end position="10"/>
    </location>
</feature>
<proteinExistence type="predicted"/>
<accession>A0ABS2KWV7</accession>
<name>A0ABS2KWV7_9NOCA</name>
<dbReference type="InterPro" id="IPR011701">
    <property type="entry name" value="MFS"/>
</dbReference>
<keyword evidence="10" id="KW-1185">Reference proteome</keyword>
<dbReference type="RefSeq" id="WP_204868995.1">
    <property type="nucleotide sequence ID" value="NZ_JAFBBK010000001.1"/>
</dbReference>
<dbReference type="InterPro" id="IPR020846">
    <property type="entry name" value="MFS_dom"/>
</dbReference>
<evidence type="ECO:0000256" key="1">
    <source>
        <dbReference type="ARBA" id="ARBA00004651"/>
    </source>
</evidence>
<keyword evidence="5 7" id="KW-0472">Membrane</keyword>
<evidence type="ECO:0000313" key="10">
    <source>
        <dbReference type="Proteomes" id="UP000703038"/>
    </source>
</evidence>
<organism evidence="9 10">
    <name type="scientific">Rhodococcoides corynebacterioides</name>
    <dbReference type="NCBI Taxonomy" id="53972"/>
    <lineage>
        <taxon>Bacteria</taxon>
        <taxon>Bacillati</taxon>
        <taxon>Actinomycetota</taxon>
        <taxon>Actinomycetes</taxon>
        <taxon>Mycobacteriales</taxon>
        <taxon>Nocardiaceae</taxon>
        <taxon>Rhodococcoides</taxon>
    </lineage>
</organism>
<evidence type="ECO:0000256" key="4">
    <source>
        <dbReference type="ARBA" id="ARBA00022989"/>
    </source>
</evidence>
<evidence type="ECO:0000256" key="6">
    <source>
        <dbReference type="SAM" id="MobiDB-lite"/>
    </source>
</evidence>
<dbReference type="Pfam" id="PF07690">
    <property type="entry name" value="MFS_1"/>
    <property type="match status" value="1"/>
</dbReference>
<feature type="transmembrane region" description="Helical" evidence="7">
    <location>
        <begin position="320"/>
        <end position="342"/>
    </location>
</feature>
<evidence type="ECO:0000259" key="8">
    <source>
        <dbReference type="PROSITE" id="PS50850"/>
    </source>
</evidence>
<protein>
    <submittedName>
        <fullName evidence="9">MFS family permease</fullName>
    </submittedName>
</protein>
<sequence length="448" mass="46461">MTETENRTERGTTQAQPRWRTLGARRDSRTLPYGWGPAIVLVLVSLVDRIEFSLVAAVLPQLQAEFGFGDTAAGSIPTAAAVAAGLLAMPAAYLADRHDRGRIITVVVFLWALATVGSALAPTFAIFYLVRMGLAAAEAIDNPASASMLADFHPPATRPTAFGWWRTAAYLGGAGIVLGGVLADWLGWRGAFLVMAIPGVVVAVLMSRVREPERGYADRLAAGSADAPAPVAATDPMPIQLRRVAPIRTLWFTGGALTVMSLAVGGLTFWVPSLLQRRFGLGEAAAASAGGGLTLIGIVGGTLVGSLLTRRTLFSTPSQWRVLVGGTGILLGTVAMAGALASESWLPFTVLLTVFGFFTAWAIPTLTSCVADVLAPRDRGLGYGLLQIAATVGGAVGPLLVGAVSDAYGSLTTGMVPLLPLLLIGGVLALCAYPYVSPDAQRVLDGVA</sequence>
<feature type="transmembrane region" description="Helical" evidence="7">
    <location>
        <begin position="250"/>
        <end position="272"/>
    </location>
</feature>
<dbReference type="Gene3D" id="1.20.1250.20">
    <property type="entry name" value="MFS general substrate transporter like domains"/>
    <property type="match status" value="1"/>
</dbReference>
<feature type="region of interest" description="Disordered" evidence="6">
    <location>
        <begin position="1"/>
        <end position="20"/>
    </location>
</feature>
<feature type="transmembrane region" description="Helical" evidence="7">
    <location>
        <begin position="186"/>
        <end position="206"/>
    </location>
</feature>
<dbReference type="PANTHER" id="PTHR23505:SF79">
    <property type="entry name" value="PROTEIN SPINSTER"/>
    <property type="match status" value="1"/>
</dbReference>
<evidence type="ECO:0000256" key="2">
    <source>
        <dbReference type="ARBA" id="ARBA00022448"/>
    </source>
</evidence>
<feature type="transmembrane region" description="Helical" evidence="7">
    <location>
        <begin position="348"/>
        <end position="371"/>
    </location>
</feature>
<keyword evidence="3 7" id="KW-0812">Transmembrane</keyword>
<keyword evidence="2" id="KW-0813">Transport</keyword>
<reference evidence="9 10" key="1">
    <citation type="submission" date="2021-01" db="EMBL/GenBank/DDBJ databases">
        <title>Genomics of switchgrass bacterial isolates.</title>
        <authorList>
            <person name="Shade A."/>
        </authorList>
    </citation>
    <scope>NUCLEOTIDE SEQUENCE [LARGE SCALE GENOMIC DNA]</scope>
    <source>
        <strain evidence="9 10">PvP111</strain>
    </source>
</reference>
<dbReference type="InterPro" id="IPR044770">
    <property type="entry name" value="MFS_spinster-like"/>
</dbReference>
<dbReference type="EMBL" id="JAFBBK010000001">
    <property type="protein sequence ID" value="MBM7416105.1"/>
    <property type="molecule type" value="Genomic_DNA"/>
</dbReference>
<evidence type="ECO:0000256" key="7">
    <source>
        <dbReference type="SAM" id="Phobius"/>
    </source>
</evidence>